<comment type="caution">
    <text evidence="1">The sequence shown here is derived from an EMBL/GenBank/DDBJ whole genome shotgun (WGS) entry which is preliminary data.</text>
</comment>
<organism evidence="1 2">
    <name type="scientific">Parasponia andersonii</name>
    <name type="common">Sponia andersonii</name>
    <dbReference type="NCBI Taxonomy" id="3476"/>
    <lineage>
        <taxon>Eukaryota</taxon>
        <taxon>Viridiplantae</taxon>
        <taxon>Streptophyta</taxon>
        <taxon>Embryophyta</taxon>
        <taxon>Tracheophyta</taxon>
        <taxon>Spermatophyta</taxon>
        <taxon>Magnoliopsida</taxon>
        <taxon>eudicotyledons</taxon>
        <taxon>Gunneridae</taxon>
        <taxon>Pentapetalae</taxon>
        <taxon>rosids</taxon>
        <taxon>fabids</taxon>
        <taxon>Rosales</taxon>
        <taxon>Cannabaceae</taxon>
        <taxon>Parasponia</taxon>
    </lineage>
</organism>
<keyword evidence="2" id="KW-1185">Reference proteome</keyword>
<gene>
    <name evidence="1" type="ORF">PanWU01x14_150860</name>
</gene>
<name>A0A2P5CI04_PARAD</name>
<evidence type="ECO:0000313" key="1">
    <source>
        <dbReference type="EMBL" id="PON60668.1"/>
    </source>
</evidence>
<sequence length="71" mass="8034">MHKDHYRSFITSMSNTKYPLVSKVRSLVRVFIASTYSVTCGSFSVPPHFSSTVIQANLPSLTFCLNRTNYV</sequence>
<dbReference type="EMBL" id="JXTB01000128">
    <property type="protein sequence ID" value="PON60668.1"/>
    <property type="molecule type" value="Genomic_DNA"/>
</dbReference>
<accession>A0A2P5CI04</accession>
<dbReference type="AlphaFoldDB" id="A0A2P5CI04"/>
<proteinExistence type="predicted"/>
<evidence type="ECO:0000313" key="2">
    <source>
        <dbReference type="Proteomes" id="UP000237105"/>
    </source>
</evidence>
<protein>
    <submittedName>
        <fullName evidence="1">Uncharacterized protein</fullName>
    </submittedName>
</protein>
<reference evidence="2" key="1">
    <citation type="submission" date="2016-06" db="EMBL/GenBank/DDBJ databases">
        <title>Parallel loss of symbiosis genes in relatives of nitrogen-fixing non-legume Parasponia.</title>
        <authorList>
            <person name="Van Velzen R."/>
            <person name="Holmer R."/>
            <person name="Bu F."/>
            <person name="Rutten L."/>
            <person name="Van Zeijl A."/>
            <person name="Liu W."/>
            <person name="Santuari L."/>
            <person name="Cao Q."/>
            <person name="Sharma T."/>
            <person name="Shen D."/>
            <person name="Roswanjaya Y."/>
            <person name="Wardhani T."/>
            <person name="Kalhor M.S."/>
            <person name="Jansen J."/>
            <person name="Van den Hoogen J."/>
            <person name="Gungor B."/>
            <person name="Hartog M."/>
            <person name="Hontelez J."/>
            <person name="Verver J."/>
            <person name="Yang W.-C."/>
            <person name="Schijlen E."/>
            <person name="Repin R."/>
            <person name="Schilthuizen M."/>
            <person name="Schranz E."/>
            <person name="Heidstra R."/>
            <person name="Miyata K."/>
            <person name="Fedorova E."/>
            <person name="Kohlen W."/>
            <person name="Bisseling T."/>
            <person name="Smit S."/>
            <person name="Geurts R."/>
        </authorList>
    </citation>
    <scope>NUCLEOTIDE SEQUENCE [LARGE SCALE GENOMIC DNA]</scope>
    <source>
        <strain evidence="2">cv. WU1-14</strain>
    </source>
</reference>
<dbReference type="Proteomes" id="UP000237105">
    <property type="component" value="Unassembled WGS sequence"/>
</dbReference>